<evidence type="ECO:0000256" key="4">
    <source>
        <dbReference type="ARBA" id="ARBA00022759"/>
    </source>
</evidence>
<evidence type="ECO:0000256" key="7">
    <source>
        <dbReference type="ARBA" id="ARBA00023016"/>
    </source>
</evidence>
<evidence type="ECO:0000313" key="8">
    <source>
        <dbReference type="EMBL" id="NMQ20626.1"/>
    </source>
</evidence>
<evidence type="ECO:0000313" key="9">
    <source>
        <dbReference type="Proteomes" id="UP000760480"/>
    </source>
</evidence>
<evidence type="ECO:0000256" key="3">
    <source>
        <dbReference type="ARBA" id="ARBA00022722"/>
    </source>
</evidence>
<accession>A0ABX1TPM1</accession>
<keyword evidence="4" id="KW-0255">Endonuclease</keyword>
<name>A0ABX1TPM1_9GAMM</name>
<protein>
    <submittedName>
        <fullName evidence="8">DUF5131 family protein</fullName>
    </submittedName>
</protein>
<keyword evidence="9" id="KW-1185">Reference proteome</keyword>
<dbReference type="InterPro" id="IPR012933">
    <property type="entry name" value="HicA_mRNA_interferase"/>
</dbReference>
<keyword evidence="6" id="KW-0694">RNA-binding</keyword>
<dbReference type="Proteomes" id="UP000760480">
    <property type="component" value="Unassembled WGS sequence"/>
</dbReference>
<evidence type="ECO:0000256" key="6">
    <source>
        <dbReference type="ARBA" id="ARBA00022884"/>
    </source>
</evidence>
<keyword evidence="7" id="KW-0346">Stress response</keyword>
<gene>
    <name evidence="8" type="ORF">E4P82_16345</name>
</gene>
<comment type="similarity">
    <text evidence="1">Belongs to the HicA mRNA interferase family.</text>
</comment>
<dbReference type="EMBL" id="SPMZ01000055">
    <property type="protein sequence ID" value="NMQ20626.1"/>
    <property type="molecule type" value="Genomic_DNA"/>
</dbReference>
<keyword evidence="5" id="KW-0378">Hydrolase</keyword>
<organism evidence="8 9">
    <name type="scientific">Candidatus Competibacter phosphatis</name>
    <dbReference type="NCBI Taxonomy" id="221280"/>
    <lineage>
        <taxon>Bacteria</taxon>
        <taxon>Pseudomonadati</taxon>
        <taxon>Pseudomonadota</taxon>
        <taxon>Gammaproteobacteria</taxon>
        <taxon>Candidatus Competibacteraceae</taxon>
        <taxon>Candidatus Competibacter</taxon>
    </lineage>
</organism>
<reference evidence="8 9" key="1">
    <citation type="submission" date="2019-03" db="EMBL/GenBank/DDBJ databases">
        <title>Metabolic reconstructions from genomes of highly enriched 'Candidatus Accumulibacter' and 'Candidatus Competibacter' bioreactor populations.</title>
        <authorList>
            <person name="Annavajhala M.K."/>
            <person name="Welles L."/>
            <person name="Abbas B."/>
            <person name="Sorokin D."/>
            <person name="Park H."/>
            <person name="Van Loosdrecht M."/>
            <person name="Chandran K."/>
        </authorList>
    </citation>
    <scope>NUCLEOTIDE SEQUENCE [LARGE SCALE GENOMIC DNA]</scope>
    <source>
        <strain evidence="8 9">SBR_G</strain>
    </source>
</reference>
<dbReference type="Gene3D" id="3.30.920.30">
    <property type="entry name" value="Hypothetical protein"/>
    <property type="match status" value="1"/>
</dbReference>
<dbReference type="InterPro" id="IPR038570">
    <property type="entry name" value="HicA_sf"/>
</dbReference>
<evidence type="ECO:0000256" key="2">
    <source>
        <dbReference type="ARBA" id="ARBA00022649"/>
    </source>
</evidence>
<keyword evidence="3" id="KW-0540">Nuclease</keyword>
<dbReference type="InterPro" id="IPR011101">
    <property type="entry name" value="DUF5131"/>
</dbReference>
<dbReference type="RefSeq" id="WP_211203180.1">
    <property type="nucleotide sequence ID" value="NZ_SPMZ01000055.1"/>
</dbReference>
<comment type="caution">
    <text evidence="8">The sequence shown here is derived from an EMBL/GenBank/DDBJ whole genome shotgun (WGS) entry which is preliminary data.</text>
</comment>
<dbReference type="SUPFAM" id="SSF54786">
    <property type="entry name" value="YcfA/nrd intein domain"/>
    <property type="match status" value="1"/>
</dbReference>
<sequence length="329" mass="36851">MATSRIEWTEQIWNPVTGCAKVSPGCKHCYAERMALQLQAMAAPGYTRGFALTLHADRLDLPLGRKKSTLYFVCSIADLFHEDVPDAFIDRVLATMHRTPWHIYQFLTKRAERLPEFFASRPIPPNVWLGVTVEDRRHGLPRIDLLRQVPARVRFLSVEPLLEDLGPLDLRDIDWVIVGGESGPEARRMREEWALSVRDQCQVTGVAFTFKQWGTWGLDGIRRDKKTNGRLLAGRLWDARPEIAGGFAVTGQLGGYGVDDTPTVVIITTMNSADLIKELEKAGWTLRGVKGSHHIYTHPARGGHLSVPHPKKDLGAGLARQLRKQAGLI</sequence>
<evidence type="ECO:0000256" key="5">
    <source>
        <dbReference type="ARBA" id="ARBA00022801"/>
    </source>
</evidence>
<proteinExistence type="inferred from homology"/>
<keyword evidence="2" id="KW-1277">Toxin-antitoxin system</keyword>
<evidence type="ECO:0000256" key="1">
    <source>
        <dbReference type="ARBA" id="ARBA00006620"/>
    </source>
</evidence>
<dbReference type="Pfam" id="PF07505">
    <property type="entry name" value="DUF5131"/>
    <property type="match status" value="1"/>
</dbReference>
<dbReference type="Pfam" id="PF07927">
    <property type="entry name" value="HicA_toxin"/>
    <property type="match status" value="1"/>
</dbReference>